<reference evidence="3 4" key="1">
    <citation type="submission" date="2024-04" db="EMBL/GenBank/DDBJ databases">
        <authorList>
            <person name="Fracassetti M."/>
        </authorList>
    </citation>
    <scope>NUCLEOTIDE SEQUENCE [LARGE SCALE GENOMIC DNA]</scope>
</reference>
<feature type="compositionally biased region" description="Polar residues" evidence="1">
    <location>
        <begin position="113"/>
        <end position="124"/>
    </location>
</feature>
<accession>A0AAV2DWY8</accession>
<protein>
    <submittedName>
        <fullName evidence="3">Uncharacterized protein</fullName>
    </submittedName>
</protein>
<organism evidence="3 4">
    <name type="scientific">Linum trigynum</name>
    <dbReference type="NCBI Taxonomy" id="586398"/>
    <lineage>
        <taxon>Eukaryota</taxon>
        <taxon>Viridiplantae</taxon>
        <taxon>Streptophyta</taxon>
        <taxon>Embryophyta</taxon>
        <taxon>Tracheophyta</taxon>
        <taxon>Spermatophyta</taxon>
        <taxon>Magnoliopsida</taxon>
        <taxon>eudicotyledons</taxon>
        <taxon>Gunneridae</taxon>
        <taxon>Pentapetalae</taxon>
        <taxon>rosids</taxon>
        <taxon>fabids</taxon>
        <taxon>Malpighiales</taxon>
        <taxon>Linaceae</taxon>
        <taxon>Linum</taxon>
    </lineage>
</organism>
<evidence type="ECO:0000256" key="2">
    <source>
        <dbReference type="SAM" id="Phobius"/>
    </source>
</evidence>
<gene>
    <name evidence="3" type="ORF">LTRI10_LOCUS19476</name>
</gene>
<keyword evidence="2" id="KW-1133">Transmembrane helix</keyword>
<feature type="compositionally biased region" description="Basic and acidic residues" evidence="1">
    <location>
        <begin position="100"/>
        <end position="112"/>
    </location>
</feature>
<dbReference type="AlphaFoldDB" id="A0AAV2DWY8"/>
<feature type="region of interest" description="Disordered" evidence="1">
    <location>
        <begin position="72"/>
        <end position="124"/>
    </location>
</feature>
<keyword evidence="4" id="KW-1185">Reference proteome</keyword>
<feature type="compositionally biased region" description="Low complexity" evidence="1">
    <location>
        <begin position="83"/>
        <end position="96"/>
    </location>
</feature>
<feature type="transmembrane region" description="Helical" evidence="2">
    <location>
        <begin position="36"/>
        <end position="58"/>
    </location>
</feature>
<evidence type="ECO:0000313" key="4">
    <source>
        <dbReference type="Proteomes" id="UP001497516"/>
    </source>
</evidence>
<evidence type="ECO:0000313" key="3">
    <source>
        <dbReference type="EMBL" id="CAL1377855.1"/>
    </source>
</evidence>
<keyword evidence="2" id="KW-0472">Membrane</keyword>
<keyword evidence="2" id="KW-0812">Transmembrane</keyword>
<evidence type="ECO:0000256" key="1">
    <source>
        <dbReference type="SAM" id="MobiDB-lite"/>
    </source>
</evidence>
<name>A0AAV2DWY8_9ROSI</name>
<sequence>MKKKNGSHHHPHHHYNCPAAAQLHQISLILRRGGHYLFPLISALSASVLLYLATFALLSSPAESVVTAAATVSSHDDRAKGEISPISIPSQSTTTTKVWSTREAEMASEQRRQGSGTQLSERQW</sequence>
<dbReference type="EMBL" id="OZ034816">
    <property type="protein sequence ID" value="CAL1377855.1"/>
    <property type="molecule type" value="Genomic_DNA"/>
</dbReference>
<proteinExistence type="predicted"/>
<dbReference type="Proteomes" id="UP001497516">
    <property type="component" value="Chromosome 3"/>
</dbReference>